<evidence type="ECO:0000313" key="2">
    <source>
        <dbReference type="Proteomes" id="UP000451471"/>
    </source>
</evidence>
<accession>A0A6B0GPC1</accession>
<name>A0A6B0GPC1_9EURY</name>
<sequence>MTEETHPDYPWAARELVIDHADERFREKLDEHGSGKNWLGDNPAWHADDAAEKLNEAADALEAGHTKTAVVRFGDALNRMAMATEIATLGLIDDE</sequence>
<protein>
    <submittedName>
        <fullName evidence="1">Uncharacterized protein</fullName>
    </submittedName>
</protein>
<reference evidence="1 2" key="1">
    <citation type="submission" date="2019-12" db="EMBL/GenBank/DDBJ databases">
        <title>Halocatena pleomorpha gen. nov. sp. nov., an extremely halophilic archaeon of family Halobacteriaceae isolated from saltpan soil.</title>
        <authorList>
            <person name="Pal Y."/>
            <person name="Verma A."/>
            <person name="Krishnamurthi S."/>
            <person name="Kumar P."/>
        </authorList>
    </citation>
    <scope>NUCLEOTIDE SEQUENCE [LARGE SCALE GENOMIC DNA]</scope>
    <source>
        <strain evidence="1 2">JCM 16495</strain>
    </source>
</reference>
<dbReference type="RefSeq" id="WP_158206212.1">
    <property type="nucleotide sequence ID" value="NZ_WSZK01000036.1"/>
</dbReference>
<proteinExistence type="predicted"/>
<evidence type="ECO:0000313" key="1">
    <source>
        <dbReference type="EMBL" id="MWG36560.1"/>
    </source>
</evidence>
<comment type="caution">
    <text evidence="1">The sequence shown here is derived from an EMBL/GenBank/DDBJ whole genome shotgun (WGS) entry which is preliminary data.</text>
</comment>
<dbReference type="EMBL" id="WSZK01000036">
    <property type="protein sequence ID" value="MWG36560.1"/>
    <property type="molecule type" value="Genomic_DNA"/>
</dbReference>
<dbReference type="Proteomes" id="UP000451471">
    <property type="component" value="Unassembled WGS sequence"/>
</dbReference>
<keyword evidence="2" id="KW-1185">Reference proteome</keyword>
<organism evidence="1 2">
    <name type="scientific">Halomarina oriensis</name>
    <dbReference type="NCBI Taxonomy" id="671145"/>
    <lineage>
        <taxon>Archaea</taxon>
        <taxon>Methanobacteriati</taxon>
        <taxon>Methanobacteriota</taxon>
        <taxon>Stenosarchaea group</taxon>
        <taxon>Halobacteria</taxon>
        <taxon>Halobacteriales</taxon>
        <taxon>Natronomonadaceae</taxon>
        <taxon>Halomarina</taxon>
    </lineage>
</organism>
<gene>
    <name evidence="1" type="ORF">GQS65_19055</name>
</gene>
<dbReference type="AlphaFoldDB" id="A0A6B0GPC1"/>